<evidence type="ECO:0000313" key="1">
    <source>
        <dbReference type="EMBL" id="GFS20054.1"/>
    </source>
</evidence>
<gene>
    <name evidence="1" type="ORF">ElyMa_001560000</name>
</gene>
<organism evidence="1 2">
    <name type="scientific">Elysia marginata</name>
    <dbReference type="NCBI Taxonomy" id="1093978"/>
    <lineage>
        <taxon>Eukaryota</taxon>
        <taxon>Metazoa</taxon>
        <taxon>Spiralia</taxon>
        <taxon>Lophotrochozoa</taxon>
        <taxon>Mollusca</taxon>
        <taxon>Gastropoda</taxon>
        <taxon>Heterobranchia</taxon>
        <taxon>Euthyneura</taxon>
        <taxon>Panpulmonata</taxon>
        <taxon>Sacoglossa</taxon>
        <taxon>Placobranchoidea</taxon>
        <taxon>Plakobranchidae</taxon>
        <taxon>Elysia</taxon>
    </lineage>
</organism>
<evidence type="ECO:0000313" key="2">
    <source>
        <dbReference type="Proteomes" id="UP000762676"/>
    </source>
</evidence>
<protein>
    <submittedName>
        <fullName evidence="1">Uncharacterized protein</fullName>
    </submittedName>
</protein>
<accession>A0AAV4JB65</accession>
<reference evidence="1 2" key="1">
    <citation type="journal article" date="2021" name="Elife">
        <title>Chloroplast acquisition without the gene transfer in kleptoplastic sea slugs, Plakobranchus ocellatus.</title>
        <authorList>
            <person name="Maeda T."/>
            <person name="Takahashi S."/>
            <person name="Yoshida T."/>
            <person name="Shimamura S."/>
            <person name="Takaki Y."/>
            <person name="Nagai Y."/>
            <person name="Toyoda A."/>
            <person name="Suzuki Y."/>
            <person name="Arimoto A."/>
            <person name="Ishii H."/>
            <person name="Satoh N."/>
            <person name="Nishiyama T."/>
            <person name="Hasebe M."/>
            <person name="Maruyama T."/>
            <person name="Minagawa J."/>
            <person name="Obokata J."/>
            <person name="Shigenobu S."/>
        </authorList>
    </citation>
    <scope>NUCLEOTIDE SEQUENCE [LARGE SCALE GENOMIC DNA]</scope>
</reference>
<dbReference type="EMBL" id="BMAT01003095">
    <property type="protein sequence ID" value="GFS20054.1"/>
    <property type="molecule type" value="Genomic_DNA"/>
</dbReference>
<comment type="caution">
    <text evidence="1">The sequence shown here is derived from an EMBL/GenBank/DDBJ whole genome shotgun (WGS) entry which is preliminary data.</text>
</comment>
<dbReference type="Proteomes" id="UP000762676">
    <property type="component" value="Unassembled WGS sequence"/>
</dbReference>
<dbReference type="AlphaFoldDB" id="A0AAV4JB65"/>
<keyword evidence="2" id="KW-1185">Reference proteome</keyword>
<name>A0AAV4JB65_9GAST</name>
<sequence length="95" mass="10732">MWAQREYTAEEWREGGVSMSKMIIVITDREHLSTDTLQSVQVLAVIDRDGGDYAGLNLSTTQSREEIKLPTTIRDSVSSLETLSVFEALGYIHKR</sequence>
<proteinExistence type="predicted"/>